<protein>
    <recommendedName>
        <fullName evidence="3">RebB like protein</fullName>
    </recommendedName>
</protein>
<gene>
    <name evidence="1" type="ORF">J2782_001800</name>
</gene>
<dbReference type="Proteomes" id="UP001184614">
    <property type="component" value="Unassembled WGS sequence"/>
</dbReference>
<dbReference type="EMBL" id="JAVDQT010000002">
    <property type="protein sequence ID" value="MDR6432065.1"/>
    <property type="molecule type" value="Genomic_DNA"/>
</dbReference>
<keyword evidence="2" id="KW-1185">Reference proteome</keyword>
<reference evidence="1 2" key="1">
    <citation type="submission" date="2023-07" db="EMBL/GenBank/DDBJ databases">
        <title>Sorghum-associated microbial communities from plants grown in Nebraska, USA.</title>
        <authorList>
            <person name="Schachtman D."/>
        </authorList>
    </citation>
    <scope>NUCLEOTIDE SEQUENCE [LARGE SCALE GENOMIC DNA]</scope>
    <source>
        <strain evidence="1 2">DS1730</strain>
    </source>
</reference>
<evidence type="ECO:0000313" key="1">
    <source>
        <dbReference type="EMBL" id="MDR6432065.1"/>
    </source>
</evidence>
<accession>A0ABU1M899</accession>
<evidence type="ECO:0000313" key="2">
    <source>
        <dbReference type="Proteomes" id="UP001184614"/>
    </source>
</evidence>
<organism evidence="1 2">
    <name type="scientific">Brucella pseudogrignonensis</name>
    <dbReference type="NCBI Taxonomy" id="419475"/>
    <lineage>
        <taxon>Bacteria</taxon>
        <taxon>Pseudomonadati</taxon>
        <taxon>Pseudomonadota</taxon>
        <taxon>Alphaproteobacteria</taxon>
        <taxon>Hyphomicrobiales</taxon>
        <taxon>Brucellaceae</taxon>
        <taxon>Brucella/Ochrobactrum group</taxon>
        <taxon>Brucella</taxon>
    </lineage>
</organism>
<proteinExistence type="predicted"/>
<evidence type="ECO:0008006" key="3">
    <source>
        <dbReference type="Google" id="ProtNLM"/>
    </source>
</evidence>
<sequence length="116" mass="12108">MITSPVYSQVASTIQTPPPSAIAEFSGEESLHKLALANLVASNCEINGVTKGDAALIGGTAQAVASHMNLTMDAYITDYVQPAMMKLATPTACEEHTPMTSDVLQNIKDLGGTVLD</sequence>
<dbReference type="RefSeq" id="WP_310011546.1">
    <property type="nucleotide sequence ID" value="NZ_JAVDQT010000002.1"/>
</dbReference>
<comment type="caution">
    <text evidence="1">The sequence shown here is derived from an EMBL/GenBank/DDBJ whole genome shotgun (WGS) entry which is preliminary data.</text>
</comment>
<name>A0ABU1M899_9HYPH</name>